<proteinExistence type="inferred from homology"/>
<dbReference type="OrthoDB" id="9790745at2"/>
<reference evidence="9 10" key="1">
    <citation type="submission" date="2016-09" db="EMBL/GenBank/DDBJ databases">
        <title>Draft genome sequence for the type strain of Desulfuribacillus alkaliarsenatis AHT28, an obligately anaerobic, sulfidogenic bacterium isolated from Russian soda lake sediments.</title>
        <authorList>
            <person name="Abin C.A."/>
            <person name="Hollibaugh J.T."/>
        </authorList>
    </citation>
    <scope>NUCLEOTIDE SEQUENCE [LARGE SCALE GENOMIC DNA]</scope>
    <source>
        <strain evidence="9 10">AHT28</strain>
    </source>
</reference>
<accession>A0A1E5G4T6</accession>
<evidence type="ECO:0000313" key="10">
    <source>
        <dbReference type="Proteomes" id="UP000094296"/>
    </source>
</evidence>
<dbReference type="PANTHER" id="PTHR42809">
    <property type="entry name" value="FLAVODOXIN 2"/>
    <property type="match status" value="1"/>
</dbReference>
<comment type="caution">
    <text evidence="9">The sequence shown here is derived from an EMBL/GenBank/DDBJ whole genome shotgun (WGS) entry which is preliminary data.</text>
</comment>
<keyword evidence="6" id="KW-0288">FMN</keyword>
<dbReference type="STRING" id="766136.BHF68_00095"/>
<evidence type="ECO:0000313" key="9">
    <source>
        <dbReference type="EMBL" id="OEF98129.1"/>
    </source>
</evidence>
<dbReference type="NCBIfam" id="NF005216">
    <property type="entry name" value="PRK06703.1"/>
    <property type="match status" value="1"/>
</dbReference>
<dbReference type="PROSITE" id="PS50902">
    <property type="entry name" value="FLAVODOXIN_LIKE"/>
    <property type="match status" value="1"/>
</dbReference>
<comment type="similarity">
    <text evidence="3">Belongs to the flavodoxin family.</text>
</comment>
<dbReference type="InterPro" id="IPR008254">
    <property type="entry name" value="Flavodoxin/NO_synth"/>
</dbReference>
<name>A0A1E5G4T6_9FIRM</name>
<evidence type="ECO:0000256" key="5">
    <source>
        <dbReference type="ARBA" id="ARBA00022630"/>
    </source>
</evidence>
<organism evidence="9 10">
    <name type="scientific">Desulfuribacillus alkaliarsenatis</name>
    <dbReference type="NCBI Taxonomy" id="766136"/>
    <lineage>
        <taxon>Bacteria</taxon>
        <taxon>Bacillati</taxon>
        <taxon>Bacillota</taxon>
        <taxon>Desulfuribacillia</taxon>
        <taxon>Desulfuribacillales</taxon>
        <taxon>Desulfuribacillaceae</taxon>
        <taxon>Desulfuribacillus</taxon>
    </lineage>
</organism>
<comment type="cofactor">
    <cofactor evidence="1">
        <name>FMN</name>
        <dbReference type="ChEBI" id="CHEBI:58210"/>
    </cofactor>
</comment>
<evidence type="ECO:0000259" key="8">
    <source>
        <dbReference type="PROSITE" id="PS50902"/>
    </source>
</evidence>
<gene>
    <name evidence="9" type="ORF">BHF68_00095</name>
</gene>
<dbReference type="Gene3D" id="3.40.50.360">
    <property type="match status" value="1"/>
</dbReference>
<dbReference type="AlphaFoldDB" id="A0A1E5G4T6"/>
<dbReference type="Proteomes" id="UP000094296">
    <property type="component" value="Unassembled WGS sequence"/>
</dbReference>
<dbReference type="RefSeq" id="WP_069641621.1">
    <property type="nucleotide sequence ID" value="NZ_MIJE01000001.1"/>
</dbReference>
<dbReference type="Pfam" id="PF00258">
    <property type="entry name" value="Flavodoxin_1"/>
    <property type="match status" value="1"/>
</dbReference>
<keyword evidence="4" id="KW-0813">Transport</keyword>
<comment type="function">
    <text evidence="2">Low-potential electron donor to a number of redox enzymes.</text>
</comment>
<dbReference type="SUPFAM" id="SSF52218">
    <property type="entry name" value="Flavoproteins"/>
    <property type="match status" value="1"/>
</dbReference>
<keyword evidence="5" id="KW-0285">Flavoprotein</keyword>
<evidence type="ECO:0000256" key="6">
    <source>
        <dbReference type="ARBA" id="ARBA00022643"/>
    </source>
</evidence>
<dbReference type="InterPro" id="IPR029039">
    <property type="entry name" value="Flavoprotein-like_sf"/>
</dbReference>
<evidence type="ECO:0000256" key="4">
    <source>
        <dbReference type="ARBA" id="ARBA00022448"/>
    </source>
</evidence>
<evidence type="ECO:0000256" key="3">
    <source>
        <dbReference type="ARBA" id="ARBA00005267"/>
    </source>
</evidence>
<evidence type="ECO:0000256" key="7">
    <source>
        <dbReference type="ARBA" id="ARBA00022982"/>
    </source>
</evidence>
<sequence>MKKIGMFLASMTGNTEAIGNEIKKQLYEFQVDIYLMEYIDCEADFMLEDYEILLFGAYTWGDGILPFEAEKTYELLSKYDLTGKIVGVFGSGDFAYPNYCVVVDMFEERARQQNGKLVLPSIRMELGPDSEGKLQIIKDFTNSIKEMYQWSLQK</sequence>
<evidence type="ECO:0000256" key="1">
    <source>
        <dbReference type="ARBA" id="ARBA00001917"/>
    </source>
</evidence>
<keyword evidence="10" id="KW-1185">Reference proteome</keyword>
<evidence type="ECO:0000256" key="2">
    <source>
        <dbReference type="ARBA" id="ARBA00003297"/>
    </source>
</evidence>
<protein>
    <recommendedName>
        <fullName evidence="8">Flavodoxin-like domain-containing protein</fullName>
    </recommendedName>
</protein>
<keyword evidence="7" id="KW-0249">Electron transport</keyword>
<dbReference type="PANTHER" id="PTHR42809:SF1">
    <property type="entry name" value="FLAVODOXIN 1"/>
    <property type="match status" value="1"/>
</dbReference>
<dbReference type="InterPro" id="IPR050619">
    <property type="entry name" value="Flavodoxin"/>
</dbReference>
<dbReference type="EMBL" id="MIJE01000001">
    <property type="protein sequence ID" value="OEF98129.1"/>
    <property type="molecule type" value="Genomic_DNA"/>
</dbReference>
<dbReference type="GO" id="GO:0016651">
    <property type="term" value="F:oxidoreductase activity, acting on NAD(P)H"/>
    <property type="evidence" value="ECO:0007669"/>
    <property type="project" value="UniProtKB-ARBA"/>
</dbReference>
<dbReference type="GO" id="GO:0010181">
    <property type="term" value="F:FMN binding"/>
    <property type="evidence" value="ECO:0007669"/>
    <property type="project" value="InterPro"/>
</dbReference>
<feature type="domain" description="Flavodoxin-like" evidence="8">
    <location>
        <begin position="4"/>
        <end position="145"/>
    </location>
</feature>